<sequence>MEHNGIRQYSTAELKTLLEDKTTQVIDVRTPEEYAEGHIPNVPLHPMQEVADWINGLQPDKSYVFVCRSGARSQRVAEFLKANGFSEVANYDGGMLAWDGELVK</sequence>
<reference evidence="3" key="1">
    <citation type="journal article" date="2019" name="Int. J. Syst. Evol. Microbiol.">
        <title>The Global Catalogue of Microorganisms (GCM) 10K type strain sequencing project: providing services to taxonomists for standard genome sequencing and annotation.</title>
        <authorList>
            <consortium name="The Broad Institute Genomics Platform"/>
            <consortium name="The Broad Institute Genome Sequencing Center for Infectious Disease"/>
            <person name="Wu L."/>
            <person name="Ma J."/>
        </authorList>
    </citation>
    <scope>NUCLEOTIDE SEQUENCE [LARGE SCALE GENOMIC DNA]</scope>
    <source>
        <strain evidence="3">CGMCC 1.12286</strain>
    </source>
</reference>
<evidence type="ECO:0000313" key="2">
    <source>
        <dbReference type="EMBL" id="MFD1675130.1"/>
    </source>
</evidence>
<organism evidence="2 3">
    <name type="scientific">Alicyclobacillus fodiniaquatilis</name>
    <dbReference type="NCBI Taxonomy" id="1661150"/>
    <lineage>
        <taxon>Bacteria</taxon>
        <taxon>Bacillati</taxon>
        <taxon>Bacillota</taxon>
        <taxon>Bacilli</taxon>
        <taxon>Bacillales</taxon>
        <taxon>Alicyclobacillaceae</taxon>
        <taxon>Alicyclobacillus</taxon>
    </lineage>
</organism>
<dbReference type="InterPro" id="IPR001763">
    <property type="entry name" value="Rhodanese-like_dom"/>
</dbReference>
<protein>
    <submittedName>
        <fullName evidence="2">Rhodanese-like domain-containing protein</fullName>
    </submittedName>
</protein>
<comment type="caution">
    <text evidence="2">The sequence shown here is derived from an EMBL/GenBank/DDBJ whole genome shotgun (WGS) entry which is preliminary data.</text>
</comment>
<feature type="domain" description="Rhodanese" evidence="1">
    <location>
        <begin position="19"/>
        <end position="104"/>
    </location>
</feature>
<evidence type="ECO:0000259" key="1">
    <source>
        <dbReference type="PROSITE" id="PS50206"/>
    </source>
</evidence>
<dbReference type="PANTHER" id="PTHR43031:SF17">
    <property type="entry name" value="SULFURTRANSFERASE YTWF-RELATED"/>
    <property type="match status" value="1"/>
</dbReference>
<accession>A0ABW4JIV0</accession>
<dbReference type="Proteomes" id="UP001597079">
    <property type="component" value="Unassembled WGS sequence"/>
</dbReference>
<dbReference type="PANTHER" id="PTHR43031">
    <property type="entry name" value="FAD-DEPENDENT OXIDOREDUCTASE"/>
    <property type="match status" value="1"/>
</dbReference>
<evidence type="ECO:0000313" key="3">
    <source>
        <dbReference type="Proteomes" id="UP001597079"/>
    </source>
</evidence>
<gene>
    <name evidence="2" type="ORF">ACFSB2_10530</name>
</gene>
<dbReference type="InterPro" id="IPR036873">
    <property type="entry name" value="Rhodanese-like_dom_sf"/>
</dbReference>
<proteinExistence type="predicted"/>
<dbReference type="RefSeq" id="WP_377942988.1">
    <property type="nucleotide sequence ID" value="NZ_JBHUCX010000024.1"/>
</dbReference>
<dbReference type="SMART" id="SM00450">
    <property type="entry name" value="RHOD"/>
    <property type="match status" value="1"/>
</dbReference>
<name>A0ABW4JIV0_9BACL</name>
<dbReference type="Pfam" id="PF00581">
    <property type="entry name" value="Rhodanese"/>
    <property type="match status" value="1"/>
</dbReference>
<dbReference type="SUPFAM" id="SSF52821">
    <property type="entry name" value="Rhodanese/Cell cycle control phosphatase"/>
    <property type="match status" value="1"/>
</dbReference>
<dbReference type="EMBL" id="JBHUCX010000024">
    <property type="protein sequence ID" value="MFD1675130.1"/>
    <property type="molecule type" value="Genomic_DNA"/>
</dbReference>
<dbReference type="Gene3D" id="3.40.250.10">
    <property type="entry name" value="Rhodanese-like domain"/>
    <property type="match status" value="1"/>
</dbReference>
<dbReference type="InterPro" id="IPR050229">
    <property type="entry name" value="GlpE_sulfurtransferase"/>
</dbReference>
<dbReference type="PROSITE" id="PS50206">
    <property type="entry name" value="RHODANESE_3"/>
    <property type="match status" value="1"/>
</dbReference>
<dbReference type="CDD" id="cd00158">
    <property type="entry name" value="RHOD"/>
    <property type="match status" value="1"/>
</dbReference>
<keyword evidence="3" id="KW-1185">Reference proteome</keyword>